<feature type="transmembrane region" description="Helical" evidence="5">
    <location>
        <begin position="197"/>
        <end position="221"/>
    </location>
</feature>
<proteinExistence type="predicted"/>
<keyword evidence="3 5" id="KW-1133">Transmembrane helix</keyword>
<dbReference type="PROSITE" id="PS50262">
    <property type="entry name" value="G_PROTEIN_RECEP_F1_2"/>
    <property type="match status" value="1"/>
</dbReference>
<evidence type="ECO:0000256" key="2">
    <source>
        <dbReference type="ARBA" id="ARBA00022692"/>
    </source>
</evidence>
<sequence>MDLNIKNNSLSDLLINKKISHSRLIRLILILIITIPSTVCSIFLIYQFLTKRNLRRALHNHTIIVLLFLILIIQLIDMPLYINYFRLGFVWPQKPIICFIWWYINYAIYGTIVIFLAWTSFERQLLIFHHQLFTTRQKQWLFHYFPMIFFTLYPIIFYFLVLLIPSCNDKYLFDYTEDICHYYPCYYYSKILNLYDILINGIIPCLLIGLFSIILLLRIIWEKRVRLGRPIQWRKYRKMTIQLLLISLIFVLFNFPLLIYYLMVICGNFSFNINPQVVRYFLFLESFTVLFLPFVILFSLPKQYWRKKWRKRIINLRRRYRNQSFTHISI</sequence>
<dbReference type="AlphaFoldDB" id="A0A819IB13"/>
<accession>A0A819IB13</accession>
<keyword evidence="2 5" id="KW-0812">Transmembrane</keyword>
<gene>
    <name evidence="7" type="ORF">OXD698_LOCUS24754</name>
</gene>
<feature type="transmembrane region" description="Helical" evidence="5">
    <location>
        <begin position="241"/>
        <end position="265"/>
    </location>
</feature>
<dbReference type="InterPro" id="IPR017452">
    <property type="entry name" value="GPCR_Rhodpsn_7TM"/>
</dbReference>
<dbReference type="SUPFAM" id="SSF81321">
    <property type="entry name" value="Family A G protein-coupled receptor-like"/>
    <property type="match status" value="1"/>
</dbReference>
<feature type="transmembrane region" description="Helical" evidence="5">
    <location>
        <begin position="61"/>
        <end position="82"/>
    </location>
</feature>
<evidence type="ECO:0000313" key="7">
    <source>
        <dbReference type="EMBL" id="CAF3916076.1"/>
    </source>
</evidence>
<name>A0A819IB13_9BILA</name>
<evidence type="ECO:0000256" key="3">
    <source>
        <dbReference type="ARBA" id="ARBA00022989"/>
    </source>
</evidence>
<feature type="domain" description="G-protein coupled receptors family 1 profile" evidence="6">
    <location>
        <begin position="40"/>
        <end position="296"/>
    </location>
</feature>
<reference evidence="7" key="1">
    <citation type="submission" date="2021-02" db="EMBL/GenBank/DDBJ databases">
        <authorList>
            <person name="Nowell W R."/>
        </authorList>
    </citation>
    <scope>NUCLEOTIDE SEQUENCE</scope>
</reference>
<dbReference type="Proteomes" id="UP000663844">
    <property type="component" value="Unassembled WGS sequence"/>
</dbReference>
<evidence type="ECO:0000259" key="6">
    <source>
        <dbReference type="PROSITE" id="PS50262"/>
    </source>
</evidence>
<evidence type="ECO:0000256" key="4">
    <source>
        <dbReference type="ARBA" id="ARBA00023136"/>
    </source>
</evidence>
<protein>
    <recommendedName>
        <fullName evidence="6">G-protein coupled receptors family 1 profile domain-containing protein</fullName>
    </recommendedName>
</protein>
<evidence type="ECO:0000256" key="5">
    <source>
        <dbReference type="SAM" id="Phobius"/>
    </source>
</evidence>
<feature type="transmembrane region" description="Helical" evidence="5">
    <location>
        <begin position="141"/>
        <end position="164"/>
    </location>
</feature>
<organism evidence="7 8">
    <name type="scientific">Adineta steineri</name>
    <dbReference type="NCBI Taxonomy" id="433720"/>
    <lineage>
        <taxon>Eukaryota</taxon>
        <taxon>Metazoa</taxon>
        <taxon>Spiralia</taxon>
        <taxon>Gnathifera</taxon>
        <taxon>Rotifera</taxon>
        <taxon>Eurotatoria</taxon>
        <taxon>Bdelloidea</taxon>
        <taxon>Adinetida</taxon>
        <taxon>Adinetidae</taxon>
        <taxon>Adineta</taxon>
    </lineage>
</organism>
<keyword evidence="4 5" id="KW-0472">Membrane</keyword>
<dbReference type="Gene3D" id="1.20.1070.10">
    <property type="entry name" value="Rhodopsin 7-helix transmembrane proteins"/>
    <property type="match status" value="1"/>
</dbReference>
<comment type="caution">
    <text evidence="7">The sequence shown here is derived from an EMBL/GenBank/DDBJ whole genome shotgun (WGS) entry which is preliminary data.</text>
</comment>
<evidence type="ECO:0000256" key="1">
    <source>
        <dbReference type="ARBA" id="ARBA00004370"/>
    </source>
</evidence>
<feature type="transmembrane region" description="Helical" evidence="5">
    <location>
        <begin position="277"/>
        <end position="300"/>
    </location>
</feature>
<evidence type="ECO:0000313" key="8">
    <source>
        <dbReference type="Proteomes" id="UP000663844"/>
    </source>
</evidence>
<comment type="subcellular location">
    <subcellularLocation>
        <location evidence="1">Membrane</location>
    </subcellularLocation>
</comment>
<feature type="transmembrane region" description="Helical" evidence="5">
    <location>
        <begin position="24"/>
        <end position="49"/>
    </location>
</feature>
<feature type="transmembrane region" description="Helical" evidence="5">
    <location>
        <begin position="102"/>
        <end position="121"/>
    </location>
</feature>
<dbReference type="EMBL" id="CAJOAZ010002306">
    <property type="protein sequence ID" value="CAF3916076.1"/>
    <property type="molecule type" value="Genomic_DNA"/>
</dbReference>
<dbReference type="CDD" id="cd00637">
    <property type="entry name" value="7tm_classA_rhodopsin-like"/>
    <property type="match status" value="1"/>
</dbReference>
<dbReference type="GO" id="GO:0016020">
    <property type="term" value="C:membrane"/>
    <property type="evidence" value="ECO:0007669"/>
    <property type="project" value="UniProtKB-SubCell"/>
</dbReference>